<dbReference type="PROSITE" id="PS51162">
    <property type="entry name" value="THYROGLOBULIN_1_2"/>
    <property type="match status" value="8"/>
</dbReference>
<dbReference type="PROSITE" id="PS00484">
    <property type="entry name" value="THYROGLOBULIN_1_1"/>
    <property type="match status" value="5"/>
</dbReference>
<evidence type="ECO:0000256" key="2">
    <source>
        <dbReference type="ARBA" id="ARBA00022525"/>
    </source>
</evidence>
<sequence length="768" mass="86532">MLLGLYPAADVAFLLGSSPRTTQHTWNKFQIFAKTVVDTLGASPDGVHYSAIAFNSEPRITLRFNTLQGPQYTRDNVKRRIDDMRYTRGRTRIDKAVDLANNVLFNPQSGMRRDVPRLVILLVDGPQDRDQVPYTPLSRASKPLRDRDIVIYAIGVRPYTPESELEDLTSDKTRVFFYPIDELPKRTPQVLNRWYDNWLSRSRPTARTDTKCRQEYQTALTNYVVGRYVPRCRPDGNYEPLQCHSSVCFCVDRYGKEITGSRKSAYSPPNCLKFVNPPTKCQKQYKKAVVQRLYAKGGYVPRCLPDGTYDEVQCSGGYCWCSSRSGSLIGETRGWPSCATGGKPQTPCQKQYQKAYTDPSSDTYVPHCSPDGKYFPVQCDISVCFCVDQQGTQIKTTAKLLPSFPSCDASPALPLSPCQRERRSATEKHVVGRWVPQCQQDGSYYPVQCTTGWDCWCVDEDGREIQGSKRRGWPDCDQPVKRQPECRRHFKTALLRLLPGRFVPRCKADGSYDPTQCAGSVCLCVDSRGIAIPGTSRARFIKPNCESQGWRLSRCQRQFQEASRFSSEGRYVPKCRPDGRYKEVQCVGSTCFCVDRNGLDIGFNQTLLPQVPSCPPTPDSDPTSRPPTICERKRQATLQGSSDSFAPFCRPGGSFDPVQCKGLMCYCVDSNGRPIKGTDIPRPYQPNCYGLKPTKCQKAYLEALRSYLPGRFIPRCKKDGKFEAIQQQGPDAYCVDDGGKEIAGTRVTRPFKPKCVVGRFPRILIPTK</sequence>
<evidence type="ECO:0000313" key="9">
    <source>
        <dbReference type="Proteomes" id="UP001163046"/>
    </source>
</evidence>
<dbReference type="Proteomes" id="UP001163046">
    <property type="component" value="Unassembled WGS sequence"/>
</dbReference>
<dbReference type="EMBL" id="MU826351">
    <property type="protein sequence ID" value="KAJ7381077.1"/>
    <property type="molecule type" value="Genomic_DNA"/>
</dbReference>
<evidence type="ECO:0000256" key="5">
    <source>
        <dbReference type="PROSITE-ProRule" id="PRU00500"/>
    </source>
</evidence>
<feature type="domain" description="VWFA" evidence="6">
    <location>
        <begin position="10"/>
        <end position="198"/>
    </location>
</feature>
<evidence type="ECO:0000256" key="1">
    <source>
        <dbReference type="ARBA" id="ARBA00004613"/>
    </source>
</evidence>
<dbReference type="CDD" id="cd01450">
    <property type="entry name" value="vWFA_subfamily_ECM"/>
    <property type="match status" value="1"/>
</dbReference>
<feature type="domain" description="Thyroglobulin type-1" evidence="7">
    <location>
        <begin position="491"/>
        <end position="545"/>
    </location>
</feature>
<feature type="domain" description="Thyroglobulin type-1" evidence="7">
    <location>
        <begin position="278"/>
        <end position="338"/>
    </location>
</feature>
<comment type="caution">
    <text evidence="5">Lacks conserved residue(s) required for the propagation of feature annotation.</text>
</comment>
<dbReference type="Gene3D" id="4.10.800.10">
    <property type="entry name" value="Thyroglobulin type-1"/>
    <property type="match status" value="8"/>
</dbReference>
<dbReference type="PROSITE" id="PS50234">
    <property type="entry name" value="VWFA"/>
    <property type="match status" value="1"/>
</dbReference>
<dbReference type="PANTHER" id="PTHR12352:SF3">
    <property type="entry name" value="NIDOGEN-2"/>
    <property type="match status" value="1"/>
</dbReference>
<keyword evidence="2" id="KW-0964">Secreted</keyword>
<dbReference type="GO" id="GO:0007160">
    <property type="term" value="P:cell-matrix adhesion"/>
    <property type="evidence" value="ECO:0007669"/>
    <property type="project" value="TreeGrafter"/>
</dbReference>
<dbReference type="GO" id="GO:0005604">
    <property type="term" value="C:basement membrane"/>
    <property type="evidence" value="ECO:0007669"/>
    <property type="project" value="TreeGrafter"/>
</dbReference>
<proteinExistence type="predicted"/>
<name>A0A9W9ZG59_9CNID</name>
<dbReference type="SMART" id="SM00327">
    <property type="entry name" value="VWA"/>
    <property type="match status" value="1"/>
</dbReference>
<dbReference type="InterPro" id="IPR000716">
    <property type="entry name" value="Thyroglobulin_1"/>
</dbReference>
<keyword evidence="3" id="KW-0677">Repeat</keyword>
<dbReference type="Pfam" id="PF00092">
    <property type="entry name" value="VWA"/>
    <property type="match status" value="1"/>
</dbReference>
<dbReference type="PANTHER" id="PTHR12352">
    <property type="entry name" value="SECRETED MODULAR CALCIUM-BINDING PROTEIN"/>
    <property type="match status" value="1"/>
</dbReference>
<dbReference type="Pfam" id="PF00086">
    <property type="entry name" value="Thyroglobulin_1"/>
    <property type="match status" value="8"/>
</dbReference>
<dbReference type="SUPFAM" id="SSF57610">
    <property type="entry name" value="Thyroglobulin type-1 domain"/>
    <property type="match status" value="8"/>
</dbReference>
<dbReference type="SMART" id="SM00211">
    <property type="entry name" value="TY"/>
    <property type="match status" value="8"/>
</dbReference>
<feature type="domain" description="Thyroglobulin type-1" evidence="7">
    <location>
        <begin position="552"/>
        <end position="614"/>
    </location>
</feature>
<dbReference type="InterPro" id="IPR036857">
    <property type="entry name" value="Thyroglobulin_1_sf"/>
</dbReference>
<dbReference type="InterPro" id="IPR002035">
    <property type="entry name" value="VWF_A"/>
</dbReference>
<feature type="domain" description="Thyroglobulin type-1" evidence="7">
    <location>
        <begin position="627"/>
        <end position="688"/>
    </location>
</feature>
<evidence type="ECO:0000313" key="8">
    <source>
        <dbReference type="EMBL" id="KAJ7381077.1"/>
    </source>
</evidence>
<dbReference type="OrthoDB" id="406800at2759"/>
<evidence type="ECO:0000259" key="7">
    <source>
        <dbReference type="PROSITE" id="PS51162"/>
    </source>
</evidence>
<dbReference type="CDD" id="cd00191">
    <property type="entry name" value="TY"/>
    <property type="match status" value="7"/>
</dbReference>
<feature type="domain" description="Thyroglobulin type-1" evidence="7">
    <location>
        <begin position="209"/>
        <end position="271"/>
    </location>
</feature>
<dbReference type="Gene3D" id="3.40.50.410">
    <property type="entry name" value="von Willebrand factor, type A domain"/>
    <property type="match status" value="1"/>
</dbReference>
<dbReference type="InterPro" id="IPR036465">
    <property type="entry name" value="vWFA_dom_sf"/>
</dbReference>
<keyword evidence="9" id="KW-1185">Reference proteome</keyword>
<evidence type="ECO:0000256" key="3">
    <source>
        <dbReference type="ARBA" id="ARBA00022737"/>
    </source>
</evidence>
<dbReference type="SUPFAM" id="SSF53300">
    <property type="entry name" value="vWA-like"/>
    <property type="match status" value="1"/>
</dbReference>
<accession>A0A9W9ZG59</accession>
<protein>
    <submittedName>
        <fullName evidence="8">Nidogen-2</fullName>
    </submittedName>
</protein>
<evidence type="ECO:0000259" key="6">
    <source>
        <dbReference type="PROSITE" id="PS50234"/>
    </source>
</evidence>
<keyword evidence="4 5" id="KW-1015">Disulfide bond</keyword>
<feature type="domain" description="Thyroglobulin type-1" evidence="7">
    <location>
        <begin position="415"/>
        <end position="486"/>
    </location>
</feature>
<organism evidence="8 9">
    <name type="scientific">Desmophyllum pertusum</name>
    <dbReference type="NCBI Taxonomy" id="174260"/>
    <lineage>
        <taxon>Eukaryota</taxon>
        <taxon>Metazoa</taxon>
        <taxon>Cnidaria</taxon>
        <taxon>Anthozoa</taxon>
        <taxon>Hexacorallia</taxon>
        <taxon>Scleractinia</taxon>
        <taxon>Caryophylliina</taxon>
        <taxon>Caryophylliidae</taxon>
        <taxon>Desmophyllum</taxon>
    </lineage>
</organism>
<feature type="domain" description="Thyroglobulin type-1" evidence="7">
    <location>
        <begin position="345"/>
        <end position="407"/>
    </location>
</feature>
<dbReference type="InterPro" id="IPR051950">
    <property type="entry name" value="Dev_reg/Prot_inhib"/>
</dbReference>
<evidence type="ECO:0000256" key="4">
    <source>
        <dbReference type="ARBA" id="ARBA00023157"/>
    </source>
</evidence>
<reference evidence="8" key="1">
    <citation type="submission" date="2023-01" db="EMBL/GenBank/DDBJ databases">
        <title>Genome assembly of the deep-sea coral Lophelia pertusa.</title>
        <authorList>
            <person name="Herrera S."/>
            <person name="Cordes E."/>
        </authorList>
    </citation>
    <scope>NUCLEOTIDE SEQUENCE</scope>
    <source>
        <strain evidence="8">USNM1676648</strain>
        <tissue evidence="8">Polyp</tissue>
    </source>
</reference>
<comment type="caution">
    <text evidence="8">The sequence shown here is derived from an EMBL/GenBank/DDBJ whole genome shotgun (WGS) entry which is preliminary data.</text>
</comment>
<dbReference type="AlphaFoldDB" id="A0A9W9ZG59"/>
<comment type="subcellular location">
    <subcellularLocation>
        <location evidence="1">Secreted</location>
    </subcellularLocation>
</comment>
<feature type="disulfide bond" evidence="5">
    <location>
        <begin position="630"/>
        <end position="649"/>
    </location>
</feature>
<dbReference type="GO" id="GO:0005615">
    <property type="term" value="C:extracellular space"/>
    <property type="evidence" value="ECO:0007669"/>
    <property type="project" value="TreeGrafter"/>
</dbReference>
<feature type="domain" description="Thyroglobulin type-1" evidence="7">
    <location>
        <begin position="693"/>
        <end position="755"/>
    </location>
</feature>
<gene>
    <name evidence="8" type="primary">NID2_1</name>
    <name evidence="8" type="ORF">OS493_004675</name>
</gene>